<organism evidence="1 2">
    <name type="scientific">Erythrobacter westpacificensis</name>
    <dbReference type="NCBI Taxonomy" id="1055231"/>
    <lineage>
        <taxon>Bacteria</taxon>
        <taxon>Pseudomonadati</taxon>
        <taxon>Pseudomonadota</taxon>
        <taxon>Alphaproteobacteria</taxon>
        <taxon>Sphingomonadales</taxon>
        <taxon>Erythrobacteraceae</taxon>
        <taxon>Erythrobacter/Porphyrobacter group</taxon>
        <taxon>Erythrobacter</taxon>
    </lineage>
</organism>
<name>A0ABP9JXB3_9SPHN</name>
<evidence type="ECO:0008006" key="3">
    <source>
        <dbReference type="Google" id="ProtNLM"/>
    </source>
</evidence>
<protein>
    <recommendedName>
        <fullName evidence="3">DUF3572 family protein</fullName>
    </recommendedName>
</protein>
<dbReference type="InterPro" id="IPR021955">
    <property type="entry name" value="DUF3572"/>
</dbReference>
<proteinExistence type="predicted"/>
<dbReference type="Proteomes" id="UP001500518">
    <property type="component" value="Unassembled WGS sequence"/>
</dbReference>
<accession>A0ABP9JXB3</accession>
<sequence length="77" mass="8442">MALAALGWVLADERRAHRFLDLTGLSPDGLRESIGEISTHRAVLDFLSQHEPDLLGAAEALDVPPETLVAARKDLRR</sequence>
<dbReference type="Pfam" id="PF12096">
    <property type="entry name" value="DUF3572"/>
    <property type="match status" value="1"/>
</dbReference>
<gene>
    <name evidence="1" type="ORF">GCM10023208_02590</name>
</gene>
<comment type="caution">
    <text evidence="1">The sequence shown here is derived from an EMBL/GenBank/DDBJ whole genome shotgun (WGS) entry which is preliminary data.</text>
</comment>
<keyword evidence="2" id="KW-1185">Reference proteome</keyword>
<evidence type="ECO:0000313" key="2">
    <source>
        <dbReference type="Proteomes" id="UP001500518"/>
    </source>
</evidence>
<evidence type="ECO:0000313" key="1">
    <source>
        <dbReference type="EMBL" id="GAA5046842.1"/>
    </source>
</evidence>
<dbReference type="EMBL" id="BAABHV010000001">
    <property type="protein sequence ID" value="GAA5046842.1"/>
    <property type="molecule type" value="Genomic_DNA"/>
</dbReference>
<reference evidence="2" key="1">
    <citation type="journal article" date="2019" name="Int. J. Syst. Evol. Microbiol.">
        <title>The Global Catalogue of Microorganisms (GCM) 10K type strain sequencing project: providing services to taxonomists for standard genome sequencing and annotation.</title>
        <authorList>
            <consortium name="The Broad Institute Genomics Platform"/>
            <consortium name="The Broad Institute Genome Sequencing Center for Infectious Disease"/>
            <person name="Wu L."/>
            <person name="Ma J."/>
        </authorList>
    </citation>
    <scope>NUCLEOTIDE SEQUENCE [LARGE SCALE GENOMIC DNA]</scope>
    <source>
        <strain evidence="2">JCM 18014</strain>
    </source>
</reference>